<dbReference type="GO" id="GO:0055085">
    <property type="term" value="P:transmembrane transport"/>
    <property type="evidence" value="ECO:0007669"/>
    <property type="project" value="InterPro"/>
</dbReference>
<feature type="transmembrane region" description="Helical" evidence="7">
    <location>
        <begin position="118"/>
        <end position="142"/>
    </location>
</feature>
<evidence type="ECO:0000313" key="10">
    <source>
        <dbReference type="Proteomes" id="UP000230790"/>
    </source>
</evidence>
<dbReference type="SUPFAM" id="SSF161098">
    <property type="entry name" value="MetI-like"/>
    <property type="match status" value="1"/>
</dbReference>
<dbReference type="GO" id="GO:0005886">
    <property type="term" value="C:plasma membrane"/>
    <property type="evidence" value="ECO:0007669"/>
    <property type="project" value="UniProtKB-SubCell"/>
</dbReference>
<keyword evidence="4 7" id="KW-0812">Transmembrane</keyword>
<name>A0A2M8QAE9_9CHLR</name>
<dbReference type="AlphaFoldDB" id="A0A2M8QAE9"/>
<dbReference type="Proteomes" id="UP000230790">
    <property type="component" value="Unassembled WGS sequence"/>
</dbReference>
<feature type="transmembrane region" description="Helical" evidence="7">
    <location>
        <begin position="83"/>
        <end position="106"/>
    </location>
</feature>
<organism evidence="9 10">
    <name type="scientific">Candidatus Thermofonsia Clade 3 bacterium</name>
    <dbReference type="NCBI Taxonomy" id="2364212"/>
    <lineage>
        <taxon>Bacteria</taxon>
        <taxon>Bacillati</taxon>
        <taxon>Chloroflexota</taxon>
        <taxon>Candidatus Thermofontia</taxon>
        <taxon>Candidatus Thermofonsia Clade 3</taxon>
    </lineage>
</organism>
<evidence type="ECO:0000256" key="5">
    <source>
        <dbReference type="ARBA" id="ARBA00022989"/>
    </source>
</evidence>
<feature type="transmembrane region" description="Helical" evidence="7">
    <location>
        <begin position="277"/>
        <end position="299"/>
    </location>
</feature>
<evidence type="ECO:0000256" key="2">
    <source>
        <dbReference type="ARBA" id="ARBA00022448"/>
    </source>
</evidence>
<comment type="caution">
    <text evidence="9">The sequence shown here is derived from an EMBL/GenBank/DDBJ whole genome shotgun (WGS) entry which is preliminary data.</text>
</comment>
<feature type="domain" description="ABC transmembrane type-1" evidence="8">
    <location>
        <begin position="84"/>
        <end position="298"/>
    </location>
</feature>
<feature type="transmembrane region" description="Helical" evidence="7">
    <location>
        <begin position="179"/>
        <end position="200"/>
    </location>
</feature>
<feature type="transmembrane region" description="Helical" evidence="7">
    <location>
        <begin position="148"/>
        <end position="167"/>
    </location>
</feature>
<accession>A0A2M8QAE9</accession>
<dbReference type="PANTHER" id="PTHR43005">
    <property type="entry name" value="BLR7065 PROTEIN"/>
    <property type="match status" value="1"/>
</dbReference>
<protein>
    <submittedName>
        <fullName evidence="9">Sugar ABC transporter permease</fullName>
    </submittedName>
</protein>
<dbReference type="Pfam" id="PF00528">
    <property type="entry name" value="BPD_transp_1"/>
    <property type="match status" value="1"/>
</dbReference>
<dbReference type="Gene3D" id="1.10.3720.10">
    <property type="entry name" value="MetI-like"/>
    <property type="match status" value="1"/>
</dbReference>
<keyword evidence="5 7" id="KW-1133">Transmembrane helix</keyword>
<gene>
    <name evidence="9" type="ORF">CUN48_12030</name>
</gene>
<dbReference type="CDD" id="cd06261">
    <property type="entry name" value="TM_PBP2"/>
    <property type="match status" value="1"/>
</dbReference>
<evidence type="ECO:0000256" key="7">
    <source>
        <dbReference type="RuleBase" id="RU363032"/>
    </source>
</evidence>
<dbReference type="PROSITE" id="PS50928">
    <property type="entry name" value="ABC_TM1"/>
    <property type="match status" value="1"/>
</dbReference>
<feature type="transmembrane region" description="Helical" evidence="7">
    <location>
        <begin position="21"/>
        <end position="50"/>
    </location>
</feature>
<keyword evidence="3" id="KW-1003">Cell membrane</keyword>
<proteinExistence type="inferred from homology"/>
<keyword evidence="6 7" id="KW-0472">Membrane</keyword>
<sequence>MAQLTQASALERRFTSARRSGASGFIVAMLVPSLVIIAFVVAFPLVYSFYLSFTSYTLLRPIPAWNDFANYRRLLQDPIFGQAFINTLLFMFVTVNAAFLMGLFLSQAVARTIRGQPLLRTLLMVPMMFAPVMVGFQFRWFFNDQVGLVNNILTSLGLLNGSIPWLVDRWLAMFSIGVATVWMNTPVVAIILLAGTLSISPELYEAADVDGANSWQKFRAITYPLLGPFITIALTILSLDVARGFDIVSIMTGGGPAHRTELLWTYVPRVAIQEARFGSGAAMSFVTIIVTVVFTLYLFRQLLKSRIL</sequence>
<evidence type="ECO:0000256" key="1">
    <source>
        <dbReference type="ARBA" id="ARBA00004651"/>
    </source>
</evidence>
<reference evidence="9 10" key="1">
    <citation type="submission" date="2017-11" db="EMBL/GenBank/DDBJ databases">
        <title>Evolution of Phototrophy in the Chloroflexi Phylum Driven by Horizontal Gene Transfer.</title>
        <authorList>
            <person name="Ward L.M."/>
            <person name="Hemp J."/>
            <person name="Shih P.M."/>
            <person name="Mcglynn S.E."/>
            <person name="Fischer W."/>
        </authorList>
    </citation>
    <scope>NUCLEOTIDE SEQUENCE [LARGE SCALE GENOMIC DNA]</scope>
    <source>
        <strain evidence="9">JP3_7</strain>
    </source>
</reference>
<evidence type="ECO:0000256" key="6">
    <source>
        <dbReference type="ARBA" id="ARBA00023136"/>
    </source>
</evidence>
<comment type="similarity">
    <text evidence="7">Belongs to the binding-protein-dependent transport system permease family.</text>
</comment>
<evidence type="ECO:0000313" key="9">
    <source>
        <dbReference type="EMBL" id="PJF46779.1"/>
    </source>
</evidence>
<evidence type="ECO:0000259" key="8">
    <source>
        <dbReference type="PROSITE" id="PS50928"/>
    </source>
</evidence>
<evidence type="ECO:0000256" key="4">
    <source>
        <dbReference type="ARBA" id="ARBA00022692"/>
    </source>
</evidence>
<dbReference type="EMBL" id="PGTN01000096">
    <property type="protein sequence ID" value="PJF46779.1"/>
    <property type="molecule type" value="Genomic_DNA"/>
</dbReference>
<keyword evidence="2 7" id="KW-0813">Transport</keyword>
<dbReference type="PANTHER" id="PTHR43005:SF1">
    <property type="entry name" value="SPERMIDINE_PUTRESCINE TRANSPORT SYSTEM PERMEASE PROTEIN"/>
    <property type="match status" value="1"/>
</dbReference>
<dbReference type="InterPro" id="IPR000515">
    <property type="entry name" value="MetI-like"/>
</dbReference>
<feature type="transmembrane region" description="Helical" evidence="7">
    <location>
        <begin position="220"/>
        <end position="242"/>
    </location>
</feature>
<dbReference type="InterPro" id="IPR035906">
    <property type="entry name" value="MetI-like_sf"/>
</dbReference>
<comment type="subcellular location">
    <subcellularLocation>
        <location evidence="1 7">Cell membrane</location>
        <topology evidence="1 7">Multi-pass membrane protein</topology>
    </subcellularLocation>
</comment>
<evidence type="ECO:0000256" key="3">
    <source>
        <dbReference type="ARBA" id="ARBA00022475"/>
    </source>
</evidence>